<feature type="transmembrane region" description="Helical" evidence="1">
    <location>
        <begin position="273"/>
        <end position="293"/>
    </location>
</feature>
<dbReference type="Proteomes" id="UP000322159">
    <property type="component" value="Chromosome"/>
</dbReference>
<keyword evidence="3" id="KW-1185">Reference proteome</keyword>
<protein>
    <submittedName>
        <fullName evidence="2">MFS transporter</fullName>
    </submittedName>
</protein>
<accession>A0A5C1Y4H8</accession>
<feature type="transmembrane region" description="Helical" evidence="1">
    <location>
        <begin position="300"/>
        <end position="318"/>
    </location>
</feature>
<feature type="transmembrane region" description="Helical" evidence="1">
    <location>
        <begin position="151"/>
        <end position="174"/>
    </location>
</feature>
<dbReference type="SUPFAM" id="SSF103473">
    <property type="entry name" value="MFS general substrate transporter"/>
    <property type="match status" value="1"/>
</dbReference>
<keyword evidence="1" id="KW-1133">Transmembrane helix</keyword>
<dbReference type="Pfam" id="PF13347">
    <property type="entry name" value="MFS_2"/>
    <property type="match status" value="1"/>
</dbReference>
<feature type="transmembrane region" description="Helical" evidence="1">
    <location>
        <begin position="186"/>
        <end position="210"/>
    </location>
</feature>
<dbReference type="AlphaFoldDB" id="A0A5C1Y4H8"/>
<organism evidence="2 3">
    <name type="scientific">Protaetiibacter larvae</name>
    <dbReference type="NCBI Taxonomy" id="2592654"/>
    <lineage>
        <taxon>Bacteria</taxon>
        <taxon>Bacillati</taxon>
        <taxon>Actinomycetota</taxon>
        <taxon>Actinomycetes</taxon>
        <taxon>Micrococcales</taxon>
        <taxon>Microbacteriaceae</taxon>
        <taxon>Protaetiibacter</taxon>
    </lineage>
</organism>
<feature type="transmembrane region" description="Helical" evidence="1">
    <location>
        <begin position="231"/>
        <end position="253"/>
    </location>
</feature>
<dbReference type="GO" id="GO:0008643">
    <property type="term" value="P:carbohydrate transport"/>
    <property type="evidence" value="ECO:0007669"/>
    <property type="project" value="InterPro"/>
</dbReference>
<gene>
    <name evidence="2" type="ORF">FLP23_02205</name>
</gene>
<dbReference type="PANTHER" id="PTHR11328:SF24">
    <property type="entry name" value="MAJOR FACILITATOR SUPERFAMILY (MFS) PROFILE DOMAIN-CONTAINING PROTEIN"/>
    <property type="match status" value="1"/>
</dbReference>
<keyword evidence="1" id="KW-0812">Transmembrane</keyword>
<feature type="transmembrane region" description="Helical" evidence="1">
    <location>
        <begin position="12"/>
        <end position="37"/>
    </location>
</feature>
<evidence type="ECO:0000313" key="2">
    <source>
        <dbReference type="EMBL" id="QEO08933.1"/>
    </source>
</evidence>
<reference evidence="2 3" key="1">
    <citation type="submission" date="2019-09" db="EMBL/GenBank/DDBJ databases">
        <title>Genome sequencing of strain KACC 19322.</title>
        <authorList>
            <person name="Heo J."/>
            <person name="Kim S.-J."/>
            <person name="Kim J.-S."/>
            <person name="Hong S.-B."/>
            <person name="Kwon S.-W."/>
        </authorList>
    </citation>
    <scope>NUCLEOTIDE SEQUENCE [LARGE SCALE GENOMIC DNA]</scope>
    <source>
        <strain evidence="2 3">KACC 19322</strain>
    </source>
</reference>
<feature type="transmembrane region" description="Helical" evidence="1">
    <location>
        <begin position="324"/>
        <end position="346"/>
    </location>
</feature>
<dbReference type="RefSeq" id="WP_149324364.1">
    <property type="nucleotide sequence ID" value="NZ_CP043504.1"/>
</dbReference>
<sequence>MTERKVPLRTQSIAVVTAGFGQNLVLTTVTTFMLVYLIQYAGISSAGIAVVTAIITVAKIVDAITDPVMGTIIDLTRSRWGKLRPYILFSAVPVAVLTGLLFTVPDADEPTQLVYFGVVYLLWGFAYTVCDVPFWGLIGSAFSDPAARTRVIANVRAFGSISLGLATLGMPWLAKLLSGGGETTGQGWSIAVFATGVVGMGLFLLAFFFTRERPSALAQGRLTFRQLTGTLIRNTPLLLVLLGSVLGFGRYIVQAGGAVFVVVAYGDEGLFTLIGAAIIVGMVVSSFTAPLLLRRMSGRTLIVASSVIGAVLYLAMYLVGFASIVWILVFIFLTGLTLGVFLVVQATMIADAVDDVERRTGVRNDGISFATLTFVSKIMSALAVLAFGIFVVAAGYQQGVPVTPEMQNTVFVGITLVPAVSCLLSAVPFVFYRLSSGVTPAGRSLRRAPSAGR</sequence>
<feature type="transmembrane region" description="Helical" evidence="1">
    <location>
        <begin position="114"/>
        <end position="139"/>
    </location>
</feature>
<dbReference type="PANTHER" id="PTHR11328">
    <property type="entry name" value="MAJOR FACILITATOR SUPERFAMILY DOMAIN-CONTAINING PROTEIN"/>
    <property type="match status" value="1"/>
</dbReference>
<dbReference type="GO" id="GO:0015293">
    <property type="term" value="F:symporter activity"/>
    <property type="evidence" value="ECO:0007669"/>
    <property type="project" value="InterPro"/>
</dbReference>
<keyword evidence="1" id="KW-0472">Membrane</keyword>
<dbReference type="InterPro" id="IPR001927">
    <property type="entry name" value="Na/Gal_symport"/>
</dbReference>
<dbReference type="InterPro" id="IPR039672">
    <property type="entry name" value="MFS_2"/>
</dbReference>
<dbReference type="OrthoDB" id="181905at2"/>
<feature type="transmembrane region" description="Helical" evidence="1">
    <location>
        <begin position="43"/>
        <end position="62"/>
    </location>
</feature>
<feature type="transmembrane region" description="Helical" evidence="1">
    <location>
        <begin position="410"/>
        <end position="434"/>
    </location>
</feature>
<dbReference type="NCBIfam" id="TIGR00792">
    <property type="entry name" value="gph"/>
    <property type="match status" value="1"/>
</dbReference>
<evidence type="ECO:0000313" key="3">
    <source>
        <dbReference type="Proteomes" id="UP000322159"/>
    </source>
</evidence>
<evidence type="ECO:0000256" key="1">
    <source>
        <dbReference type="SAM" id="Phobius"/>
    </source>
</evidence>
<dbReference type="InterPro" id="IPR036259">
    <property type="entry name" value="MFS_trans_sf"/>
</dbReference>
<name>A0A5C1Y4H8_9MICO</name>
<dbReference type="KEGG" id="lyk:FLP23_02205"/>
<feature type="transmembrane region" description="Helical" evidence="1">
    <location>
        <begin position="83"/>
        <end position="102"/>
    </location>
</feature>
<feature type="transmembrane region" description="Helical" evidence="1">
    <location>
        <begin position="367"/>
        <end position="390"/>
    </location>
</feature>
<dbReference type="GO" id="GO:0005886">
    <property type="term" value="C:plasma membrane"/>
    <property type="evidence" value="ECO:0007669"/>
    <property type="project" value="TreeGrafter"/>
</dbReference>
<dbReference type="GO" id="GO:0006814">
    <property type="term" value="P:sodium ion transport"/>
    <property type="evidence" value="ECO:0007669"/>
    <property type="project" value="InterPro"/>
</dbReference>
<dbReference type="Gene3D" id="1.20.1250.20">
    <property type="entry name" value="MFS general substrate transporter like domains"/>
    <property type="match status" value="2"/>
</dbReference>
<dbReference type="EMBL" id="CP043504">
    <property type="protein sequence ID" value="QEO08933.1"/>
    <property type="molecule type" value="Genomic_DNA"/>
</dbReference>
<proteinExistence type="predicted"/>